<evidence type="ECO:0000256" key="1">
    <source>
        <dbReference type="SAM" id="MobiDB-lite"/>
    </source>
</evidence>
<organism evidence="2 4">
    <name type="scientific">Drosophila suzukii</name>
    <name type="common">Spotted-wing drosophila fruit fly</name>
    <dbReference type="NCBI Taxonomy" id="28584"/>
    <lineage>
        <taxon>Eukaryota</taxon>
        <taxon>Metazoa</taxon>
        <taxon>Ecdysozoa</taxon>
        <taxon>Arthropoda</taxon>
        <taxon>Hexapoda</taxon>
        <taxon>Insecta</taxon>
        <taxon>Pterygota</taxon>
        <taxon>Neoptera</taxon>
        <taxon>Endopterygota</taxon>
        <taxon>Diptera</taxon>
        <taxon>Brachycera</taxon>
        <taxon>Muscomorpha</taxon>
        <taxon>Ephydroidea</taxon>
        <taxon>Drosophilidae</taxon>
        <taxon>Drosophila</taxon>
        <taxon>Sophophora</taxon>
    </lineage>
</organism>
<evidence type="ECO:0000313" key="2">
    <source>
        <dbReference type="Proteomes" id="UP001652628"/>
    </source>
</evidence>
<dbReference type="GeneID" id="108009490"/>
<feature type="region of interest" description="Disordered" evidence="1">
    <location>
        <begin position="1"/>
        <end position="20"/>
    </location>
</feature>
<reference evidence="2 3" key="1">
    <citation type="submission" date="2025-05" db="UniProtKB">
        <authorList>
            <consortium name="RefSeq"/>
        </authorList>
    </citation>
    <scope>NUCLEOTIDE SEQUENCE [LARGE SCALE GENOMIC DNA]</scope>
</reference>
<feature type="compositionally biased region" description="Basic residues" evidence="1">
    <location>
        <begin position="7"/>
        <end position="19"/>
    </location>
</feature>
<gene>
    <name evidence="3 4" type="primary">LOC108009490</name>
</gene>
<dbReference type="Gene3D" id="3.80.10.10">
    <property type="entry name" value="Ribonuclease Inhibitor"/>
    <property type="match status" value="1"/>
</dbReference>
<sequence>MSNHSLKWPKNREKQKRQVKFQMVGDSVDNIGNHREAHRTQSHGPDQIGDGLVAKMSSLSKPRDQPFHKASPLKGDEKEIEDYRQLHKVFQKLDMADQIILYRAFHLLPAACMALWRTTRKRLDFRTLYKELGVEDQNHLLIHMMVHFKYVYFVADKLQENLNTLERAGVKSLNSVQRCELLVMDEKSRLEDKTLEHSAVGDSSGAKGMSQWPLHALPKLMRNVRRLKAHCEIQVHFVEHFQHLELLVLYGSISQTALTGILERCEKLTRLFLKFDCDTLSLKSIDKCRKLRDLSLPTRLFARQKDLVMKLTDLRLLELTYCQNDSRLTLECLECVLGQRPESVDLIQMECQGFEDPKWIKQVGLDRCSKIRGLVLSNCHFCDREICQLSFPKVQKYIALSSCHDIKEYQVLDMVRQCPGLNELYLIDCPQLSWKVLQGIYRIRKSENLSYPITVVLGQCTELQEVYQTMYSNYWCFKLPYLKIERVQKQSRPVEDIQVFFNINQLDST</sequence>
<name>A0ABM4TKL6_DROSZ</name>
<dbReference type="SUPFAM" id="SSF52047">
    <property type="entry name" value="RNI-like"/>
    <property type="match status" value="1"/>
</dbReference>
<dbReference type="InterPro" id="IPR032675">
    <property type="entry name" value="LRR_dom_sf"/>
</dbReference>
<protein>
    <submittedName>
        <fullName evidence="3 4">Uncharacterized protein</fullName>
    </submittedName>
</protein>
<evidence type="ECO:0000313" key="3">
    <source>
        <dbReference type="RefSeq" id="XP_070850510.1"/>
    </source>
</evidence>
<feature type="region of interest" description="Disordered" evidence="1">
    <location>
        <begin position="31"/>
        <end position="51"/>
    </location>
</feature>
<dbReference type="RefSeq" id="XP_070850511.1">
    <property type="nucleotide sequence ID" value="XM_070994410.1"/>
</dbReference>
<dbReference type="RefSeq" id="XP_070850510.1">
    <property type="nucleotide sequence ID" value="XM_070994409.1"/>
</dbReference>
<dbReference type="Proteomes" id="UP001652628">
    <property type="component" value="Chromosome 2L"/>
</dbReference>
<accession>A0ABM4TKL6</accession>
<evidence type="ECO:0000313" key="4">
    <source>
        <dbReference type="RefSeq" id="XP_070850511.1"/>
    </source>
</evidence>
<keyword evidence="2" id="KW-1185">Reference proteome</keyword>
<proteinExistence type="predicted"/>